<proteinExistence type="predicted"/>
<dbReference type="RefSeq" id="WP_281394548.1">
    <property type="nucleotide sequence ID" value="NZ_JACIJD010000030.1"/>
</dbReference>
<dbReference type="Proteomes" id="UP000580654">
    <property type="component" value="Unassembled WGS sequence"/>
</dbReference>
<reference evidence="1 2" key="1">
    <citation type="submission" date="2020-08" db="EMBL/GenBank/DDBJ databases">
        <title>Genomic Encyclopedia of Type Strains, Phase IV (KMG-IV): sequencing the most valuable type-strain genomes for metagenomic binning, comparative biology and taxonomic classification.</title>
        <authorList>
            <person name="Goeker M."/>
        </authorList>
    </citation>
    <scope>NUCLEOTIDE SEQUENCE [LARGE SCALE GENOMIC DNA]</scope>
    <source>
        <strain evidence="1 2">DSM 25622</strain>
    </source>
</reference>
<sequence length="42" mass="4825">MSKWSREQRFDMRVLAALALVFLVATVVMLTFASDMFWEAVG</sequence>
<organism evidence="1 2">
    <name type="scientific">Muricoccus pecuniae</name>
    <dbReference type="NCBI Taxonomy" id="693023"/>
    <lineage>
        <taxon>Bacteria</taxon>
        <taxon>Pseudomonadati</taxon>
        <taxon>Pseudomonadota</taxon>
        <taxon>Alphaproteobacteria</taxon>
        <taxon>Acetobacterales</taxon>
        <taxon>Roseomonadaceae</taxon>
        <taxon>Muricoccus</taxon>
    </lineage>
</organism>
<protein>
    <submittedName>
        <fullName evidence="1">Uncharacterized protein</fullName>
    </submittedName>
</protein>
<evidence type="ECO:0000313" key="2">
    <source>
        <dbReference type="Proteomes" id="UP000580654"/>
    </source>
</evidence>
<dbReference type="EMBL" id="JACIJD010000030">
    <property type="protein sequence ID" value="MBB5696119.1"/>
    <property type="molecule type" value="Genomic_DNA"/>
</dbReference>
<accession>A0A840YBN2</accession>
<comment type="caution">
    <text evidence="1">The sequence shown here is derived from an EMBL/GenBank/DDBJ whole genome shotgun (WGS) entry which is preliminary data.</text>
</comment>
<name>A0A840YBN2_9PROT</name>
<keyword evidence="2" id="KW-1185">Reference proteome</keyword>
<gene>
    <name evidence="1" type="ORF">FHS87_004189</name>
</gene>
<dbReference type="AlphaFoldDB" id="A0A840YBN2"/>
<evidence type="ECO:0000313" key="1">
    <source>
        <dbReference type="EMBL" id="MBB5696119.1"/>
    </source>
</evidence>